<feature type="domain" description="FBXO47 ARM repeats region" evidence="1">
    <location>
        <begin position="166"/>
        <end position="425"/>
    </location>
</feature>
<accession>A0A0N4V272</accession>
<reference evidence="2 3" key="2">
    <citation type="submission" date="2018-10" db="EMBL/GenBank/DDBJ databases">
        <authorList>
            <consortium name="Pathogen Informatics"/>
        </authorList>
    </citation>
    <scope>NUCLEOTIDE SEQUENCE [LARGE SCALE GENOMIC DNA]</scope>
</reference>
<gene>
    <name evidence="2" type="ORF">EVEC_LOCUS3794</name>
</gene>
<organism evidence="4">
    <name type="scientific">Enterobius vermicularis</name>
    <name type="common">Human pinworm</name>
    <dbReference type="NCBI Taxonomy" id="51028"/>
    <lineage>
        <taxon>Eukaryota</taxon>
        <taxon>Metazoa</taxon>
        <taxon>Ecdysozoa</taxon>
        <taxon>Nematoda</taxon>
        <taxon>Chromadorea</taxon>
        <taxon>Rhabditida</taxon>
        <taxon>Spirurina</taxon>
        <taxon>Oxyuridomorpha</taxon>
        <taxon>Oxyuroidea</taxon>
        <taxon>Oxyuridae</taxon>
        <taxon>Enterobius</taxon>
    </lineage>
</organism>
<evidence type="ECO:0000313" key="4">
    <source>
        <dbReference type="WBParaSite" id="EVEC_0000408601-mRNA-1"/>
    </source>
</evidence>
<dbReference type="OrthoDB" id="5785977at2759"/>
<reference evidence="4" key="1">
    <citation type="submission" date="2017-02" db="UniProtKB">
        <authorList>
            <consortium name="WormBaseParasite"/>
        </authorList>
    </citation>
    <scope>IDENTIFICATION</scope>
</reference>
<dbReference type="Pfam" id="PF24467">
    <property type="entry name" value="ARM_FBXO47"/>
    <property type="match status" value="1"/>
</dbReference>
<dbReference type="PANTHER" id="PTHR34098:SF1">
    <property type="entry name" value="F-BOX ONLY PROTEIN 47"/>
    <property type="match status" value="1"/>
</dbReference>
<dbReference type="AlphaFoldDB" id="A0A0N4V272"/>
<dbReference type="PANTHER" id="PTHR34098">
    <property type="entry name" value="F-BOX ONLY PROTEIN 47"/>
    <property type="match status" value="1"/>
</dbReference>
<dbReference type="InterPro" id="IPR038946">
    <property type="entry name" value="FBXO47"/>
</dbReference>
<keyword evidence="3" id="KW-1185">Reference proteome</keyword>
<protein>
    <submittedName>
        <fullName evidence="4">Mab-21 domain-containing protein</fullName>
    </submittedName>
</protein>
<evidence type="ECO:0000313" key="2">
    <source>
        <dbReference type="EMBL" id="VDD88652.1"/>
    </source>
</evidence>
<dbReference type="Proteomes" id="UP000274131">
    <property type="component" value="Unassembled WGS sequence"/>
</dbReference>
<evidence type="ECO:0000313" key="3">
    <source>
        <dbReference type="Proteomes" id="UP000274131"/>
    </source>
</evidence>
<proteinExistence type="predicted"/>
<name>A0A0N4V272_ENTVE</name>
<dbReference type="STRING" id="51028.A0A0N4V272"/>
<evidence type="ECO:0000259" key="1">
    <source>
        <dbReference type="Pfam" id="PF24467"/>
    </source>
</evidence>
<dbReference type="WBParaSite" id="EVEC_0000408601-mRNA-1">
    <property type="protein sequence ID" value="EVEC_0000408601-mRNA-1"/>
    <property type="gene ID" value="EVEC_0000408601"/>
</dbReference>
<sequence>MIFSIEIFCAFVAQVDVKLNNYQLTRYFNVRKRKNDSGYDMDNLKANLKRHCQRSESVVKLHSLEFLNQEDCGLVYFSPLGNFAYLPPELLQNILNFTPCLLINAATEYLPLSTRLYILSKFYVKNITVEHCAKGWGSLFYAIYEKLNGKERLGFMDSIFSMDANSLWHLLTLVLGGIPGAFPNCEIKVRRLIRGFFLETCRHSNVNEVAFWMSAVTRTQKTASSRARLLFLLYGPVSSPGTEEESIDWRILVDSAVTTYAESMEYLRPLSDALYFLASSKYLPENLAELTWNETEMFNVIEELTTSPEPWSFDNFAGLILHRPCLIPLTFVPRVMNGFVNEAGQLFNTMKTLLYRWGLNGPRYLGKYITYAMQALPPLERYFFVAAVHRAFSNQLQDHLAVIPAAQDAFGEEIKSARSNASLIRLIERFV</sequence>
<dbReference type="InterPro" id="IPR056622">
    <property type="entry name" value="ARM_FBXO47"/>
</dbReference>
<dbReference type="EMBL" id="UXUI01007685">
    <property type="protein sequence ID" value="VDD88652.1"/>
    <property type="molecule type" value="Genomic_DNA"/>
</dbReference>